<protein>
    <submittedName>
        <fullName evidence="14">THAP domain-containing protein 2</fullName>
    </submittedName>
</protein>
<evidence type="ECO:0000313" key="14">
    <source>
        <dbReference type="EMBL" id="KAF8789581.1"/>
    </source>
</evidence>
<evidence type="ECO:0000256" key="4">
    <source>
        <dbReference type="ARBA" id="ARBA00022771"/>
    </source>
</evidence>
<dbReference type="GO" id="GO:0008270">
    <property type="term" value="F:zinc ion binding"/>
    <property type="evidence" value="ECO:0007669"/>
    <property type="project" value="UniProtKB-KW"/>
</dbReference>
<dbReference type="InterPro" id="IPR006612">
    <property type="entry name" value="THAP_Znf"/>
</dbReference>
<dbReference type="GO" id="GO:0005654">
    <property type="term" value="C:nucleoplasm"/>
    <property type="evidence" value="ECO:0007669"/>
    <property type="project" value="UniProtKB-SubCell"/>
</dbReference>
<dbReference type="PROSITE" id="PS50950">
    <property type="entry name" value="ZF_THAP"/>
    <property type="match status" value="1"/>
</dbReference>
<keyword evidence="15" id="KW-1185">Reference proteome</keyword>
<evidence type="ECO:0000259" key="13">
    <source>
        <dbReference type="PROSITE" id="PS50950"/>
    </source>
</evidence>
<evidence type="ECO:0000256" key="9">
    <source>
        <dbReference type="ARBA" id="ARBA00023163"/>
    </source>
</evidence>
<dbReference type="InterPro" id="IPR038441">
    <property type="entry name" value="THAP_Znf_sf"/>
</dbReference>
<dbReference type="GO" id="GO:0043565">
    <property type="term" value="F:sequence-specific DNA binding"/>
    <property type="evidence" value="ECO:0007669"/>
    <property type="project" value="InterPro"/>
</dbReference>
<comment type="caution">
    <text evidence="14">The sequence shown here is derived from an EMBL/GenBank/DDBJ whole genome shotgun (WGS) entry which is preliminary data.</text>
</comment>
<dbReference type="EMBL" id="JABXBU010000012">
    <property type="protein sequence ID" value="KAF8789581.1"/>
    <property type="molecule type" value="Genomic_DNA"/>
</dbReference>
<evidence type="ECO:0000256" key="7">
    <source>
        <dbReference type="ARBA" id="ARBA00023054"/>
    </source>
</evidence>
<proteinExistence type="inferred from homology"/>
<dbReference type="SMART" id="SM00980">
    <property type="entry name" value="THAP"/>
    <property type="match status" value="1"/>
</dbReference>
<evidence type="ECO:0000256" key="3">
    <source>
        <dbReference type="ARBA" id="ARBA00022723"/>
    </source>
</evidence>
<dbReference type="InterPro" id="IPR026516">
    <property type="entry name" value="THAP1/10"/>
</dbReference>
<comment type="subcellular location">
    <subcellularLocation>
        <location evidence="1">Nucleus</location>
        <location evidence="1">Nucleoplasm</location>
    </subcellularLocation>
</comment>
<dbReference type="AlphaFoldDB" id="A0A8T0FF36"/>
<sequence>MPFKCSVPACRGNYDEENKVSVFGYPIDEDLRKKWLLAIPRKNFTITKNSKICERHFKDDEVIYRTTLYIEKTGETISAQLKTPRLKENAVPSIFPDCPSSKSSIKKNPSKKKQRLKNASIELSVIESLNSKQSPSSKSSIKKKLSKKKQRLKNVPIKISSIESLNSKQNYDSKTTFTNFNELKKCIKDHSFSSFWTVIEKNEHMLFIHLSVNNGIPSITYAVSIDSDLFLNASFMEQRILKCKQFPLPITVDNINQVFDILDYFEKDSSDGLSSFVNIKKEYY</sequence>
<evidence type="ECO:0000256" key="5">
    <source>
        <dbReference type="ARBA" id="ARBA00022833"/>
    </source>
</evidence>
<evidence type="ECO:0000256" key="2">
    <source>
        <dbReference type="ARBA" id="ARBA00006177"/>
    </source>
</evidence>
<organism evidence="14 15">
    <name type="scientific">Argiope bruennichi</name>
    <name type="common">Wasp spider</name>
    <name type="synonym">Aranea bruennichi</name>
    <dbReference type="NCBI Taxonomy" id="94029"/>
    <lineage>
        <taxon>Eukaryota</taxon>
        <taxon>Metazoa</taxon>
        <taxon>Ecdysozoa</taxon>
        <taxon>Arthropoda</taxon>
        <taxon>Chelicerata</taxon>
        <taxon>Arachnida</taxon>
        <taxon>Araneae</taxon>
        <taxon>Araneomorphae</taxon>
        <taxon>Entelegynae</taxon>
        <taxon>Araneoidea</taxon>
        <taxon>Araneidae</taxon>
        <taxon>Argiope</taxon>
    </lineage>
</organism>
<dbReference type="PANTHER" id="PTHR46600:SF1">
    <property type="entry name" value="THAP DOMAIN-CONTAINING PROTEIN 1"/>
    <property type="match status" value="1"/>
</dbReference>
<keyword evidence="8 12" id="KW-0238">DNA-binding</keyword>
<keyword evidence="3" id="KW-0479">Metal-binding</keyword>
<dbReference type="Pfam" id="PF05485">
    <property type="entry name" value="THAP"/>
    <property type="match status" value="1"/>
</dbReference>
<feature type="domain" description="THAP-type" evidence="13">
    <location>
        <begin position="1"/>
        <end position="95"/>
    </location>
</feature>
<keyword evidence="6" id="KW-0805">Transcription regulation</keyword>
<dbReference type="PANTHER" id="PTHR46600">
    <property type="entry name" value="THAP DOMAIN-CONTAINING"/>
    <property type="match status" value="1"/>
</dbReference>
<dbReference type="Proteomes" id="UP000807504">
    <property type="component" value="Unassembled WGS sequence"/>
</dbReference>
<keyword evidence="9" id="KW-0804">Transcription</keyword>
<evidence type="ECO:0000256" key="10">
    <source>
        <dbReference type="ARBA" id="ARBA00023242"/>
    </source>
</evidence>
<keyword evidence="4 12" id="KW-0863">Zinc-finger</keyword>
<accession>A0A8T0FF36</accession>
<comment type="similarity">
    <text evidence="2">Belongs to the THAP1 family.</text>
</comment>
<reference evidence="14" key="1">
    <citation type="journal article" date="2020" name="bioRxiv">
        <title>Chromosome-level reference genome of the European wasp spider Argiope bruennichi: a resource for studies on range expansion and evolutionary adaptation.</title>
        <authorList>
            <person name="Sheffer M.M."/>
            <person name="Hoppe A."/>
            <person name="Krehenwinkel H."/>
            <person name="Uhl G."/>
            <person name="Kuss A.W."/>
            <person name="Jensen L."/>
            <person name="Jensen C."/>
            <person name="Gillespie R.G."/>
            <person name="Hoff K.J."/>
            <person name="Prost S."/>
        </authorList>
    </citation>
    <scope>NUCLEOTIDE SEQUENCE</scope>
</reference>
<evidence type="ECO:0000256" key="6">
    <source>
        <dbReference type="ARBA" id="ARBA00023015"/>
    </source>
</evidence>
<evidence type="ECO:0000256" key="12">
    <source>
        <dbReference type="PROSITE-ProRule" id="PRU00309"/>
    </source>
</evidence>
<dbReference type="SMART" id="SM00692">
    <property type="entry name" value="DM3"/>
    <property type="match status" value="1"/>
</dbReference>
<keyword evidence="5" id="KW-0862">Zinc</keyword>
<evidence type="ECO:0000256" key="1">
    <source>
        <dbReference type="ARBA" id="ARBA00004642"/>
    </source>
</evidence>
<dbReference type="SUPFAM" id="SSF57716">
    <property type="entry name" value="Glucocorticoid receptor-like (DNA-binding domain)"/>
    <property type="match status" value="1"/>
</dbReference>
<keyword evidence="7" id="KW-0175">Coiled coil</keyword>
<name>A0A8T0FF36_ARGBR</name>
<evidence type="ECO:0000256" key="11">
    <source>
        <dbReference type="ARBA" id="ARBA00023306"/>
    </source>
</evidence>
<keyword evidence="11" id="KW-0131">Cell cycle</keyword>
<gene>
    <name evidence="14" type="ORF">HNY73_007511</name>
</gene>
<evidence type="ECO:0000313" key="15">
    <source>
        <dbReference type="Proteomes" id="UP000807504"/>
    </source>
</evidence>
<dbReference type="Gene3D" id="6.20.210.20">
    <property type="entry name" value="THAP domain"/>
    <property type="match status" value="1"/>
</dbReference>
<evidence type="ECO:0000256" key="8">
    <source>
        <dbReference type="ARBA" id="ARBA00023125"/>
    </source>
</evidence>
<reference evidence="14" key="2">
    <citation type="submission" date="2020-06" db="EMBL/GenBank/DDBJ databases">
        <authorList>
            <person name="Sheffer M."/>
        </authorList>
    </citation>
    <scope>NUCLEOTIDE SEQUENCE</scope>
</reference>
<keyword evidence="10" id="KW-0539">Nucleus</keyword>